<keyword evidence="4" id="KW-1185">Reference proteome</keyword>
<feature type="transmembrane region" description="Helical" evidence="1">
    <location>
        <begin position="294"/>
        <end position="315"/>
    </location>
</feature>
<feature type="transmembrane region" description="Helical" evidence="1">
    <location>
        <begin position="605"/>
        <end position="622"/>
    </location>
</feature>
<dbReference type="OrthoDB" id="9759894at2"/>
<dbReference type="InterPro" id="IPR010656">
    <property type="entry name" value="DctM"/>
</dbReference>
<evidence type="ECO:0000259" key="2">
    <source>
        <dbReference type="Pfam" id="PF06808"/>
    </source>
</evidence>
<feature type="transmembrane region" description="Helical" evidence="1">
    <location>
        <begin position="420"/>
        <end position="441"/>
    </location>
</feature>
<feature type="domain" description="TRAP C4-dicarboxylate transport system permease DctM subunit" evidence="2">
    <location>
        <begin position="111"/>
        <end position="547"/>
    </location>
</feature>
<feature type="transmembrane region" description="Helical" evidence="1">
    <location>
        <begin position="122"/>
        <end position="143"/>
    </location>
</feature>
<feature type="transmembrane region" description="Helical" evidence="1">
    <location>
        <begin position="360"/>
        <end position="376"/>
    </location>
</feature>
<dbReference type="InterPro" id="IPR011853">
    <property type="entry name" value="TRAP_DctM-Dct_fused"/>
</dbReference>
<comment type="caution">
    <text evidence="3">The sequence shown here is derived from an EMBL/GenBank/DDBJ whole genome shotgun (WGS) entry which is preliminary data.</text>
</comment>
<dbReference type="Pfam" id="PF06808">
    <property type="entry name" value="DctM"/>
    <property type="match status" value="1"/>
</dbReference>
<feature type="transmembrane region" description="Helical" evidence="1">
    <location>
        <begin position="336"/>
        <end position="354"/>
    </location>
</feature>
<feature type="transmembrane region" description="Helical" evidence="1">
    <location>
        <begin position="549"/>
        <end position="569"/>
    </location>
</feature>
<feature type="transmembrane region" description="Helical" evidence="1">
    <location>
        <begin position="484"/>
        <end position="508"/>
    </location>
</feature>
<feature type="transmembrane region" description="Helical" evidence="1">
    <location>
        <begin position="163"/>
        <end position="190"/>
    </location>
</feature>
<protein>
    <submittedName>
        <fullName evidence="3">C4-dicarboxylate ABC transporter permease</fullName>
    </submittedName>
</protein>
<evidence type="ECO:0000313" key="4">
    <source>
        <dbReference type="Proteomes" id="UP000288096"/>
    </source>
</evidence>
<reference evidence="4" key="2">
    <citation type="submission" date="2019-01" db="EMBL/GenBank/DDBJ databases">
        <title>Genome sequence of Desulfonema ishimotonii strain Tokyo 01.</title>
        <authorList>
            <person name="Fukui M."/>
        </authorList>
    </citation>
    <scope>NUCLEOTIDE SEQUENCE [LARGE SCALE GENOMIC DNA]</scope>
    <source>
        <strain evidence="4">Tokyo 01</strain>
    </source>
</reference>
<keyword evidence="1" id="KW-1133">Transmembrane helix</keyword>
<feature type="transmembrane region" description="Helical" evidence="1">
    <location>
        <begin position="448"/>
        <end position="472"/>
    </location>
</feature>
<feature type="transmembrane region" description="Helical" evidence="1">
    <location>
        <begin position="257"/>
        <end position="282"/>
    </location>
</feature>
<dbReference type="NCBIfam" id="TIGR02123">
    <property type="entry name" value="TRAP_fused"/>
    <property type="match status" value="1"/>
</dbReference>
<feature type="transmembrane region" description="Helical" evidence="1">
    <location>
        <begin position="520"/>
        <end position="537"/>
    </location>
</feature>
<feature type="transmembrane region" description="Helical" evidence="1">
    <location>
        <begin position="12"/>
        <end position="32"/>
    </location>
</feature>
<proteinExistence type="predicted"/>
<keyword evidence="1" id="KW-0812">Transmembrane</keyword>
<evidence type="ECO:0000313" key="3">
    <source>
        <dbReference type="EMBL" id="GBC63236.1"/>
    </source>
</evidence>
<name>A0A401G213_9BACT</name>
<dbReference type="PANTHER" id="PTHR43849:SF2">
    <property type="entry name" value="BLL3936 PROTEIN"/>
    <property type="match status" value="1"/>
</dbReference>
<reference evidence="4" key="1">
    <citation type="submission" date="2017-11" db="EMBL/GenBank/DDBJ databases">
        <authorList>
            <person name="Watanabe M."/>
            <person name="Kojima H."/>
        </authorList>
    </citation>
    <scope>NUCLEOTIDE SEQUENCE [LARGE SCALE GENOMIC DNA]</scope>
    <source>
        <strain evidence="4">Tokyo 01</strain>
    </source>
</reference>
<dbReference type="EMBL" id="BEXT01000001">
    <property type="protein sequence ID" value="GBC63236.1"/>
    <property type="molecule type" value="Genomic_DNA"/>
</dbReference>
<evidence type="ECO:0000256" key="1">
    <source>
        <dbReference type="SAM" id="Phobius"/>
    </source>
</evidence>
<dbReference type="AlphaFoldDB" id="A0A401G213"/>
<sequence>MRKLSGWQSRAVGGWLVTLSLFQLYTAFFGIMQPRLQRGTHLLFLLPAAFLLFPATKKSPRDRIPLTDVALAILALLPPLYVIACNDALNLRLEFVDPITTPELILGTLNIVLLLEAVRRAVVPAMAILISIFVGYLFIAPWLPGVFYCKPTPFAEIVEMQYLITDAGIFGTITGVSATFVALFVIFGAVMELTKTGQLFTDLACRLAGKSPGGPAKIAVISSGLFGSISGVAAANVYATGTFTIPLMKSLGYRRRFAGAVEAAASTGGMLMPPVMGAGAFVMAEITGVPYLRIVLAALLGSILFYTSLVLKVHFTALRENMRGLDDADIVSFGHIARNSYLMLPLIMLMVLLFRGFSPYVAANGAIAISFLTSFFKKDTMMTPGRIWALLELSGANMVMIALACAGAGMVVSIVTHTGLALGIASVITGWSGGHMFPALLLIMVTSLILGMGLPCTPAYIIAITIGGPALLSMGCDVLPAHLFVFYFAILAGITPPVCVPAYCGAAIAGSKPLQTGFEAFRLATVGFLIPYVFVYNHALLMQGSAMEIITLAIILLMAVVFLAGGLTSYMGRELNPFERALLLCIAAGLTVICTRPGIINLMAVRGAAFLAVMALAIRFTLKIQKGKKLVKAN</sequence>
<feature type="transmembrane region" description="Helical" evidence="1">
    <location>
        <begin position="388"/>
        <end position="414"/>
    </location>
</feature>
<accession>A0A401G213</accession>
<feature type="transmembrane region" description="Helical" evidence="1">
    <location>
        <begin position="68"/>
        <end position="89"/>
    </location>
</feature>
<dbReference type="PANTHER" id="PTHR43849">
    <property type="entry name" value="BLL3936 PROTEIN"/>
    <property type="match status" value="1"/>
</dbReference>
<feature type="transmembrane region" description="Helical" evidence="1">
    <location>
        <begin position="581"/>
        <end position="599"/>
    </location>
</feature>
<feature type="transmembrane region" description="Helical" evidence="1">
    <location>
        <begin position="38"/>
        <end position="56"/>
    </location>
</feature>
<organism evidence="3 4">
    <name type="scientific">Desulfonema ishimotonii</name>
    <dbReference type="NCBI Taxonomy" id="45657"/>
    <lineage>
        <taxon>Bacteria</taxon>
        <taxon>Pseudomonadati</taxon>
        <taxon>Thermodesulfobacteriota</taxon>
        <taxon>Desulfobacteria</taxon>
        <taxon>Desulfobacterales</taxon>
        <taxon>Desulfococcaceae</taxon>
        <taxon>Desulfonema</taxon>
    </lineage>
</organism>
<keyword evidence="1" id="KW-0472">Membrane</keyword>
<dbReference type="Proteomes" id="UP000288096">
    <property type="component" value="Unassembled WGS sequence"/>
</dbReference>
<gene>
    <name evidence="3" type="ORF">DENIS_4230</name>
</gene>